<gene>
    <name evidence="2" type="primary">Dana\GF27549</name>
    <name evidence="2" type="ORF">GF27549</name>
</gene>
<evidence type="ECO:0000256" key="1">
    <source>
        <dbReference type="SAM" id="Phobius"/>
    </source>
</evidence>
<reference evidence="2 3" key="1">
    <citation type="journal article" date="2007" name="Nature">
        <title>Evolution of genes and genomes on the Drosophila phylogeny.</title>
        <authorList>
            <consortium name="Drosophila 12 Genomes Consortium"/>
            <person name="Clark A.G."/>
            <person name="Eisen M.B."/>
            <person name="Smith D.R."/>
            <person name="Bergman C.M."/>
            <person name="Oliver B."/>
            <person name="Markow T.A."/>
            <person name="Kaufman T.C."/>
            <person name="Kellis M."/>
            <person name="Gelbart W."/>
            <person name="Iyer V.N."/>
            <person name="Pollard D.A."/>
            <person name="Sackton T.B."/>
            <person name="Larracuente A.M."/>
            <person name="Singh N.D."/>
            <person name="Abad J.P."/>
            <person name="Abt D.N."/>
            <person name="Adryan B."/>
            <person name="Aguade M."/>
            <person name="Akashi H."/>
            <person name="Anderson W.W."/>
            <person name="Aquadro C.F."/>
            <person name="Ardell D.H."/>
            <person name="Arguello R."/>
            <person name="Artieri C.G."/>
            <person name="Barbash D.A."/>
            <person name="Barker D."/>
            <person name="Barsanti P."/>
            <person name="Batterham P."/>
            <person name="Batzoglou S."/>
            <person name="Begun D."/>
            <person name="Bhutkar A."/>
            <person name="Blanco E."/>
            <person name="Bosak S.A."/>
            <person name="Bradley R.K."/>
            <person name="Brand A.D."/>
            <person name="Brent M.R."/>
            <person name="Brooks A.N."/>
            <person name="Brown R.H."/>
            <person name="Butlin R.K."/>
            <person name="Caggese C."/>
            <person name="Calvi B.R."/>
            <person name="Bernardo de Carvalho A."/>
            <person name="Caspi A."/>
            <person name="Castrezana S."/>
            <person name="Celniker S.E."/>
            <person name="Chang J.L."/>
            <person name="Chapple C."/>
            <person name="Chatterji S."/>
            <person name="Chinwalla A."/>
            <person name="Civetta A."/>
            <person name="Clifton S.W."/>
            <person name="Comeron J.M."/>
            <person name="Costello J.C."/>
            <person name="Coyne J.A."/>
            <person name="Daub J."/>
            <person name="David R.G."/>
            <person name="Delcher A.L."/>
            <person name="Delehaunty K."/>
            <person name="Do C.B."/>
            <person name="Ebling H."/>
            <person name="Edwards K."/>
            <person name="Eickbush T."/>
            <person name="Evans J.D."/>
            <person name="Filipski A."/>
            <person name="Findeiss S."/>
            <person name="Freyhult E."/>
            <person name="Fulton L."/>
            <person name="Fulton R."/>
            <person name="Garcia A.C."/>
            <person name="Gardiner A."/>
            <person name="Garfield D.A."/>
            <person name="Garvin B.E."/>
            <person name="Gibson G."/>
            <person name="Gilbert D."/>
            <person name="Gnerre S."/>
            <person name="Godfrey J."/>
            <person name="Good R."/>
            <person name="Gotea V."/>
            <person name="Gravely B."/>
            <person name="Greenberg A.J."/>
            <person name="Griffiths-Jones S."/>
            <person name="Gross S."/>
            <person name="Guigo R."/>
            <person name="Gustafson E.A."/>
            <person name="Haerty W."/>
            <person name="Hahn M.W."/>
            <person name="Halligan D.L."/>
            <person name="Halpern A.L."/>
            <person name="Halter G.M."/>
            <person name="Han M.V."/>
            <person name="Heger A."/>
            <person name="Hillier L."/>
            <person name="Hinrichs A.S."/>
            <person name="Holmes I."/>
            <person name="Hoskins R.A."/>
            <person name="Hubisz M.J."/>
            <person name="Hultmark D."/>
            <person name="Huntley M.A."/>
            <person name="Jaffe D.B."/>
            <person name="Jagadeeshan S."/>
            <person name="Jeck W.R."/>
            <person name="Johnson J."/>
            <person name="Jones C.D."/>
            <person name="Jordan W.C."/>
            <person name="Karpen G.H."/>
            <person name="Kataoka E."/>
            <person name="Keightley P.D."/>
            <person name="Kheradpour P."/>
            <person name="Kirkness E.F."/>
            <person name="Koerich L.B."/>
            <person name="Kristiansen K."/>
            <person name="Kudrna D."/>
            <person name="Kulathinal R.J."/>
            <person name="Kumar S."/>
            <person name="Kwok R."/>
            <person name="Lander E."/>
            <person name="Langley C.H."/>
            <person name="Lapoint R."/>
            <person name="Lazzaro B.P."/>
            <person name="Lee S.J."/>
            <person name="Levesque L."/>
            <person name="Li R."/>
            <person name="Lin C.F."/>
            <person name="Lin M.F."/>
            <person name="Lindblad-Toh K."/>
            <person name="Llopart A."/>
            <person name="Long M."/>
            <person name="Low L."/>
            <person name="Lozovsky E."/>
            <person name="Lu J."/>
            <person name="Luo M."/>
            <person name="Machado C.A."/>
            <person name="Makalowski W."/>
            <person name="Marzo M."/>
            <person name="Matsuda M."/>
            <person name="Matzkin L."/>
            <person name="McAllister B."/>
            <person name="McBride C.S."/>
            <person name="McKernan B."/>
            <person name="McKernan K."/>
            <person name="Mendez-Lago M."/>
            <person name="Minx P."/>
            <person name="Mollenhauer M.U."/>
            <person name="Montooth K."/>
            <person name="Mount S.M."/>
            <person name="Mu X."/>
            <person name="Myers E."/>
            <person name="Negre B."/>
            <person name="Newfeld S."/>
            <person name="Nielsen R."/>
            <person name="Noor M.A."/>
            <person name="O'Grady P."/>
            <person name="Pachter L."/>
            <person name="Papaceit M."/>
            <person name="Parisi M.J."/>
            <person name="Parisi M."/>
            <person name="Parts L."/>
            <person name="Pedersen J.S."/>
            <person name="Pesole G."/>
            <person name="Phillippy A.M."/>
            <person name="Ponting C.P."/>
            <person name="Pop M."/>
            <person name="Porcelli D."/>
            <person name="Powell J.R."/>
            <person name="Prohaska S."/>
            <person name="Pruitt K."/>
            <person name="Puig M."/>
            <person name="Quesneville H."/>
            <person name="Ram K.R."/>
            <person name="Rand D."/>
            <person name="Rasmussen M.D."/>
            <person name="Reed L.K."/>
            <person name="Reenan R."/>
            <person name="Reily A."/>
            <person name="Remington K.A."/>
            <person name="Rieger T.T."/>
            <person name="Ritchie M.G."/>
            <person name="Robin C."/>
            <person name="Rogers Y.H."/>
            <person name="Rohde C."/>
            <person name="Rozas J."/>
            <person name="Rubenfield M.J."/>
            <person name="Ruiz A."/>
            <person name="Russo S."/>
            <person name="Salzberg S.L."/>
            <person name="Sanchez-Gracia A."/>
            <person name="Saranga D.J."/>
            <person name="Sato H."/>
            <person name="Schaeffer S.W."/>
            <person name="Schatz M.C."/>
            <person name="Schlenke T."/>
            <person name="Schwartz R."/>
            <person name="Segarra C."/>
            <person name="Singh R.S."/>
            <person name="Sirot L."/>
            <person name="Sirota M."/>
            <person name="Sisneros N.B."/>
            <person name="Smith C.D."/>
            <person name="Smith T.F."/>
            <person name="Spieth J."/>
            <person name="Stage D.E."/>
            <person name="Stark A."/>
            <person name="Stephan W."/>
            <person name="Strausberg R.L."/>
            <person name="Strempel S."/>
            <person name="Sturgill D."/>
            <person name="Sutton G."/>
            <person name="Sutton G.G."/>
            <person name="Tao W."/>
            <person name="Teichmann S."/>
            <person name="Tobari Y.N."/>
            <person name="Tomimura Y."/>
            <person name="Tsolas J.M."/>
            <person name="Valente V.L."/>
            <person name="Venter E."/>
            <person name="Venter J.C."/>
            <person name="Vicario S."/>
            <person name="Vieira F.G."/>
            <person name="Vilella A.J."/>
            <person name="Villasante A."/>
            <person name="Walenz B."/>
            <person name="Wang J."/>
            <person name="Wasserman M."/>
            <person name="Watts T."/>
            <person name="Wilson D."/>
            <person name="Wilson R.K."/>
            <person name="Wing R.A."/>
            <person name="Wolfner M.F."/>
            <person name="Wong A."/>
            <person name="Wong G.K."/>
            <person name="Wu C.I."/>
            <person name="Wu G."/>
            <person name="Yamamoto D."/>
            <person name="Yang H.P."/>
            <person name="Yang S.P."/>
            <person name="Yorke J.A."/>
            <person name="Yoshida K."/>
            <person name="Zdobnov E."/>
            <person name="Zhang P."/>
            <person name="Zhang Y."/>
            <person name="Zimin A.V."/>
            <person name="Baldwin J."/>
            <person name="Abdouelleil A."/>
            <person name="Abdulkadir J."/>
            <person name="Abebe A."/>
            <person name="Abera B."/>
            <person name="Abreu J."/>
            <person name="Acer S.C."/>
            <person name="Aftuck L."/>
            <person name="Alexander A."/>
            <person name="An P."/>
            <person name="Anderson E."/>
            <person name="Anderson S."/>
            <person name="Arachi H."/>
            <person name="Azer M."/>
            <person name="Bachantsang P."/>
            <person name="Barry A."/>
            <person name="Bayul T."/>
            <person name="Berlin A."/>
            <person name="Bessette D."/>
            <person name="Bloom T."/>
            <person name="Blye J."/>
            <person name="Boguslavskiy L."/>
            <person name="Bonnet C."/>
            <person name="Boukhgalter B."/>
            <person name="Bourzgui I."/>
            <person name="Brown A."/>
            <person name="Cahill P."/>
            <person name="Channer S."/>
            <person name="Cheshatsang Y."/>
            <person name="Chuda L."/>
            <person name="Citroen M."/>
            <person name="Collymore A."/>
            <person name="Cooke P."/>
            <person name="Costello M."/>
            <person name="D'Aco K."/>
            <person name="Daza R."/>
            <person name="De Haan G."/>
            <person name="DeGray S."/>
            <person name="DeMaso C."/>
            <person name="Dhargay N."/>
            <person name="Dooley K."/>
            <person name="Dooley E."/>
            <person name="Doricent M."/>
            <person name="Dorje P."/>
            <person name="Dorjee K."/>
            <person name="Dupes A."/>
            <person name="Elong R."/>
            <person name="Falk J."/>
            <person name="Farina A."/>
            <person name="Faro S."/>
            <person name="Ferguson D."/>
            <person name="Fisher S."/>
            <person name="Foley C.D."/>
            <person name="Franke A."/>
            <person name="Friedrich D."/>
            <person name="Gadbois L."/>
            <person name="Gearin G."/>
            <person name="Gearin C.R."/>
            <person name="Giannoukos G."/>
            <person name="Goode T."/>
            <person name="Graham J."/>
            <person name="Grandbois E."/>
            <person name="Grewal S."/>
            <person name="Gyaltsen K."/>
            <person name="Hafez N."/>
            <person name="Hagos B."/>
            <person name="Hall J."/>
            <person name="Henson C."/>
            <person name="Hollinger A."/>
            <person name="Honan T."/>
            <person name="Huard M.D."/>
            <person name="Hughes L."/>
            <person name="Hurhula B."/>
            <person name="Husby M.E."/>
            <person name="Kamat A."/>
            <person name="Kanga B."/>
            <person name="Kashin S."/>
            <person name="Khazanovich D."/>
            <person name="Kisner P."/>
            <person name="Lance K."/>
            <person name="Lara M."/>
            <person name="Lee W."/>
            <person name="Lennon N."/>
            <person name="Letendre F."/>
            <person name="LeVine R."/>
            <person name="Lipovsky A."/>
            <person name="Liu X."/>
            <person name="Liu J."/>
            <person name="Liu S."/>
            <person name="Lokyitsang T."/>
            <person name="Lokyitsang Y."/>
            <person name="Lubonja R."/>
            <person name="Lui A."/>
            <person name="MacDonald P."/>
            <person name="Magnisalis V."/>
            <person name="Maru K."/>
            <person name="Matthews C."/>
            <person name="McCusker W."/>
            <person name="McDonough S."/>
            <person name="Mehta T."/>
            <person name="Meldrim J."/>
            <person name="Meneus L."/>
            <person name="Mihai O."/>
            <person name="Mihalev A."/>
            <person name="Mihova T."/>
            <person name="Mittelman R."/>
            <person name="Mlenga V."/>
            <person name="Montmayeur A."/>
            <person name="Mulrain L."/>
            <person name="Navidi A."/>
            <person name="Naylor J."/>
            <person name="Negash T."/>
            <person name="Nguyen T."/>
            <person name="Nguyen N."/>
            <person name="Nicol R."/>
            <person name="Norbu C."/>
            <person name="Norbu N."/>
            <person name="Novod N."/>
            <person name="O'Neill B."/>
            <person name="Osman S."/>
            <person name="Markiewicz E."/>
            <person name="Oyono O.L."/>
            <person name="Patti C."/>
            <person name="Phunkhang P."/>
            <person name="Pierre F."/>
            <person name="Priest M."/>
            <person name="Raghuraman S."/>
            <person name="Rege F."/>
            <person name="Reyes R."/>
            <person name="Rise C."/>
            <person name="Rogov P."/>
            <person name="Ross K."/>
            <person name="Ryan E."/>
            <person name="Settipalli S."/>
            <person name="Shea T."/>
            <person name="Sherpa N."/>
            <person name="Shi L."/>
            <person name="Shih D."/>
            <person name="Sparrow T."/>
            <person name="Spaulding J."/>
            <person name="Stalker J."/>
            <person name="Stange-Thomann N."/>
            <person name="Stavropoulos S."/>
            <person name="Stone C."/>
            <person name="Strader C."/>
            <person name="Tesfaye S."/>
            <person name="Thomson T."/>
            <person name="Thoulutsang Y."/>
            <person name="Thoulutsang D."/>
            <person name="Topham K."/>
            <person name="Topping I."/>
            <person name="Tsamla T."/>
            <person name="Vassiliev H."/>
            <person name="Vo A."/>
            <person name="Wangchuk T."/>
            <person name="Wangdi T."/>
            <person name="Weiand M."/>
            <person name="Wilkinson J."/>
            <person name="Wilson A."/>
            <person name="Yadav S."/>
            <person name="Young G."/>
            <person name="Yu Q."/>
            <person name="Zembek L."/>
            <person name="Zhong D."/>
            <person name="Zimmer A."/>
            <person name="Zwirko Z."/>
            <person name="Jaffe D.B."/>
            <person name="Alvarez P."/>
            <person name="Brockman W."/>
            <person name="Butler J."/>
            <person name="Chin C."/>
            <person name="Gnerre S."/>
            <person name="Grabherr M."/>
            <person name="Kleber M."/>
            <person name="Mauceli E."/>
            <person name="MacCallum I."/>
        </authorList>
    </citation>
    <scope>NUCLEOTIDE SEQUENCE [LARGE SCALE GENOMIC DNA]</scope>
    <source>
        <strain evidence="3">Tucson 14024-0371.13</strain>
    </source>
</reference>
<dbReference type="InParanoid" id="A0A0P9AGQ5"/>
<keyword evidence="1" id="KW-0812">Transmembrane</keyword>
<sequence length="194" mass="22735">MSDKNLWLRVVWGPSIIQYVVNSPSRSMGEIKMIPSLKPKIVRTAIAGLVILIATLIYAIAPLWKGHFQYSEIISWQLICVLQIIGGIFLLIGSLIDNHCLFLPWLGSSVTFIYTIFFRSFMYLRQDPPKPESFVPYFHIIVGVFWIYFVYDIFGDFLQMYYESKERNWDIEASILRHELRSKFFQAQNCLIHL</sequence>
<keyword evidence="1" id="KW-1133">Transmembrane helix</keyword>
<feature type="transmembrane region" description="Helical" evidence="1">
    <location>
        <begin position="100"/>
        <end position="122"/>
    </location>
</feature>
<evidence type="ECO:0000313" key="2">
    <source>
        <dbReference type="EMBL" id="KPU77003.1"/>
    </source>
</evidence>
<feature type="transmembrane region" description="Helical" evidence="1">
    <location>
        <begin position="73"/>
        <end position="93"/>
    </location>
</feature>
<dbReference type="EMBL" id="CH902619">
    <property type="protein sequence ID" value="KPU77003.1"/>
    <property type="molecule type" value="Genomic_DNA"/>
</dbReference>
<feature type="transmembrane region" description="Helical" evidence="1">
    <location>
        <begin position="134"/>
        <end position="154"/>
    </location>
</feature>
<name>A0A0P9AGQ5_DROAN</name>
<proteinExistence type="predicted"/>
<keyword evidence="1" id="KW-0472">Membrane</keyword>
<accession>A0A0P9AGQ5</accession>
<feature type="transmembrane region" description="Helical" evidence="1">
    <location>
        <begin position="41"/>
        <end position="61"/>
    </location>
</feature>
<dbReference type="AlphaFoldDB" id="A0A0P9AGQ5"/>
<evidence type="ECO:0000313" key="3">
    <source>
        <dbReference type="Proteomes" id="UP000007801"/>
    </source>
</evidence>
<organism evidence="2 3">
    <name type="scientific">Drosophila ananassae</name>
    <name type="common">Fruit fly</name>
    <dbReference type="NCBI Taxonomy" id="7217"/>
    <lineage>
        <taxon>Eukaryota</taxon>
        <taxon>Metazoa</taxon>
        <taxon>Ecdysozoa</taxon>
        <taxon>Arthropoda</taxon>
        <taxon>Hexapoda</taxon>
        <taxon>Insecta</taxon>
        <taxon>Pterygota</taxon>
        <taxon>Neoptera</taxon>
        <taxon>Endopterygota</taxon>
        <taxon>Diptera</taxon>
        <taxon>Brachycera</taxon>
        <taxon>Muscomorpha</taxon>
        <taxon>Ephydroidea</taxon>
        <taxon>Drosophilidae</taxon>
        <taxon>Drosophila</taxon>
        <taxon>Sophophora</taxon>
    </lineage>
</organism>
<protein>
    <submittedName>
        <fullName evidence="2">Uncharacterized protein</fullName>
    </submittedName>
</protein>
<dbReference type="OrthoDB" id="7858086at2759"/>
<keyword evidence="3" id="KW-1185">Reference proteome</keyword>
<dbReference type="Proteomes" id="UP000007801">
    <property type="component" value="Unassembled WGS sequence"/>
</dbReference>